<gene>
    <name evidence="2" type="ORF">B0H99_10855</name>
</gene>
<evidence type="ECO:0000313" key="3">
    <source>
        <dbReference type="Proteomes" id="UP000242682"/>
    </source>
</evidence>
<organism evidence="2 3">
    <name type="scientific">Planomicrobium soli</name>
    <dbReference type="NCBI Taxonomy" id="1176648"/>
    <lineage>
        <taxon>Bacteria</taxon>
        <taxon>Bacillati</taxon>
        <taxon>Bacillota</taxon>
        <taxon>Bacilli</taxon>
        <taxon>Bacillales</taxon>
        <taxon>Caryophanaceae</taxon>
        <taxon>Planomicrobium</taxon>
    </lineage>
</organism>
<proteinExistence type="predicted"/>
<comment type="caution">
    <text evidence="2">The sequence shown here is derived from an EMBL/GenBank/DDBJ whole genome shotgun (WGS) entry which is preliminary data.</text>
</comment>
<evidence type="ECO:0000313" key="2">
    <source>
        <dbReference type="EMBL" id="PSL35153.1"/>
    </source>
</evidence>
<keyword evidence="1" id="KW-0472">Membrane</keyword>
<name>A0A2P8GMF8_9BACL</name>
<evidence type="ECO:0000256" key="1">
    <source>
        <dbReference type="SAM" id="Phobius"/>
    </source>
</evidence>
<feature type="transmembrane region" description="Helical" evidence="1">
    <location>
        <begin position="27"/>
        <end position="48"/>
    </location>
</feature>
<dbReference type="AlphaFoldDB" id="A0A2P8GMF8"/>
<evidence type="ECO:0008006" key="4">
    <source>
        <dbReference type="Google" id="ProtNLM"/>
    </source>
</evidence>
<keyword evidence="3" id="KW-1185">Reference proteome</keyword>
<accession>A0A2P8GMF8</accession>
<keyword evidence="1" id="KW-1133">Transmembrane helix</keyword>
<dbReference type="Proteomes" id="UP000242682">
    <property type="component" value="Unassembled WGS sequence"/>
</dbReference>
<sequence length="172" mass="19218">MKLILISLTGSKVQVNKMRGDQKGISFVEVLASITLVSIIAMIGWTVLSTGSQHSISETGKTHLQQNANLIMATLSNEHRKSDEYYLRFQNNAIELKSCKDSICGNFRPITESKYKYTGTINEVEFAVWNENQKLEPTKAHVAVLLTVSDSKNPSKLVSVRTKLTRILTSMK</sequence>
<reference evidence="2 3" key="1">
    <citation type="submission" date="2018-03" db="EMBL/GenBank/DDBJ databases">
        <title>Genomic Encyclopedia of Type Strains, Phase III (KMG-III): the genomes of soil and plant-associated and newly described type strains.</title>
        <authorList>
            <person name="Whitman W."/>
        </authorList>
    </citation>
    <scope>NUCLEOTIDE SEQUENCE [LARGE SCALE GENOMIC DNA]</scope>
    <source>
        <strain evidence="2 3">CGMCC 1.12259</strain>
    </source>
</reference>
<protein>
    <recommendedName>
        <fullName evidence="4">Prepilin-type N-terminal cleavage/methylation domain-containing protein</fullName>
    </recommendedName>
</protein>
<keyword evidence="1" id="KW-0812">Transmembrane</keyword>
<dbReference type="EMBL" id="PYAT01000008">
    <property type="protein sequence ID" value="PSL35153.1"/>
    <property type="molecule type" value="Genomic_DNA"/>
</dbReference>